<dbReference type="VEuPathDB" id="FungiDB:CC1G_12814"/>
<dbReference type="HOGENOM" id="CLU_1875325_0_0_1"/>
<name>A8P920_COPC7</name>
<dbReference type="KEGG" id="cci:CC1G_12814"/>
<dbReference type="GeneID" id="6016296"/>
<reference evidence="2 3" key="1">
    <citation type="journal article" date="2010" name="Proc. Natl. Acad. Sci. U.S.A.">
        <title>Insights into evolution of multicellular fungi from the assembled chromosomes of the mushroom Coprinopsis cinerea (Coprinus cinereus).</title>
        <authorList>
            <person name="Stajich J.E."/>
            <person name="Wilke S.K."/>
            <person name="Ahren D."/>
            <person name="Au C.H."/>
            <person name="Birren B.W."/>
            <person name="Borodovsky M."/>
            <person name="Burns C."/>
            <person name="Canback B."/>
            <person name="Casselton L.A."/>
            <person name="Cheng C.K."/>
            <person name="Deng J."/>
            <person name="Dietrich F.S."/>
            <person name="Fargo D.C."/>
            <person name="Farman M.L."/>
            <person name="Gathman A.C."/>
            <person name="Goldberg J."/>
            <person name="Guigo R."/>
            <person name="Hoegger P.J."/>
            <person name="Hooker J.B."/>
            <person name="Huggins A."/>
            <person name="James T.Y."/>
            <person name="Kamada T."/>
            <person name="Kilaru S."/>
            <person name="Kodira C."/>
            <person name="Kues U."/>
            <person name="Kupfer D."/>
            <person name="Kwan H.S."/>
            <person name="Lomsadze A."/>
            <person name="Li W."/>
            <person name="Lilly W.W."/>
            <person name="Ma L.J."/>
            <person name="Mackey A.J."/>
            <person name="Manning G."/>
            <person name="Martin F."/>
            <person name="Muraguchi H."/>
            <person name="Natvig D.O."/>
            <person name="Palmerini H."/>
            <person name="Ramesh M.A."/>
            <person name="Rehmeyer C.J."/>
            <person name="Roe B.A."/>
            <person name="Shenoy N."/>
            <person name="Stanke M."/>
            <person name="Ter-Hovhannisyan V."/>
            <person name="Tunlid A."/>
            <person name="Velagapudi R."/>
            <person name="Vision T.J."/>
            <person name="Zeng Q."/>
            <person name="Zolan M.E."/>
            <person name="Pukkila P.J."/>
        </authorList>
    </citation>
    <scope>NUCLEOTIDE SEQUENCE [LARGE SCALE GENOMIC DNA]</scope>
    <source>
        <strain evidence="3">Okayama-7 / 130 / ATCC MYA-4618 / FGSC 9003</strain>
    </source>
</reference>
<evidence type="ECO:0000313" key="2">
    <source>
        <dbReference type="EMBL" id="EAU82141.2"/>
    </source>
</evidence>
<dbReference type="Proteomes" id="UP000001861">
    <property type="component" value="Unassembled WGS sequence"/>
</dbReference>
<accession>A8P920</accession>
<organism evidence="2 3">
    <name type="scientific">Coprinopsis cinerea (strain Okayama-7 / 130 / ATCC MYA-4618 / FGSC 9003)</name>
    <name type="common">Inky cap fungus</name>
    <name type="synonym">Hormographiella aspergillata</name>
    <dbReference type="NCBI Taxonomy" id="240176"/>
    <lineage>
        <taxon>Eukaryota</taxon>
        <taxon>Fungi</taxon>
        <taxon>Dikarya</taxon>
        <taxon>Basidiomycota</taxon>
        <taxon>Agaricomycotina</taxon>
        <taxon>Agaricomycetes</taxon>
        <taxon>Agaricomycetidae</taxon>
        <taxon>Agaricales</taxon>
        <taxon>Agaricineae</taxon>
        <taxon>Psathyrellaceae</taxon>
        <taxon>Coprinopsis</taxon>
    </lineage>
</organism>
<proteinExistence type="predicted"/>
<dbReference type="AlphaFoldDB" id="A8P920"/>
<gene>
    <name evidence="2" type="ORF">CC1G_12814</name>
</gene>
<evidence type="ECO:0000256" key="1">
    <source>
        <dbReference type="SAM" id="MobiDB-lite"/>
    </source>
</evidence>
<comment type="caution">
    <text evidence="2">The sequence shown here is derived from an EMBL/GenBank/DDBJ whole genome shotgun (WGS) entry which is preliminary data.</text>
</comment>
<feature type="compositionally biased region" description="Basic and acidic residues" evidence="1">
    <location>
        <begin position="41"/>
        <end position="55"/>
    </location>
</feature>
<keyword evidence="3" id="KW-1185">Reference proteome</keyword>
<protein>
    <submittedName>
        <fullName evidence="2">Uncharacterized protein</fullName>
    </submittedName>
</protein>
<dbReference type="InParanoid" id="A8P920"/>
<evidence type="ECO:0000313" key="3">
    <source>
        <dbReference type="Proteomes" id="UP000001861"/>
    </source>
</evidence>
<dbReference type="EMBL" id="AACS02000011">
    <property type="protein sequence ID" value="EAU82141.2"/>
    <property type="molecule type" value="Genomic_DNA"/>
</dbReference>
<sequence>MCIGSAYGSTAFTGREDGLRPLGYVLLTSPASASAAPRKLKSSDAEMGEFAHDDQVSGSSQRRTVEYIRTSETAATVGIGETSASSVVAGRSAHWDNTLHIAIRCSLKKMKNTAAIEAQLKGQTGAGLTVMDAIHP</sequence>
<feature type="region of interest" description="Disordered" evidence="1">
    <location>
        <begin position="33"/>
        <end position="63"/>
    </location>
</feature>
<dbReference type="RefSeq" id="XP_001839679.2">
    <property type="nucleotide sequence ID" value="XM_001839627.2"/>
</dbReference>